<gene>
    <name evidence="3" type="ORF">SAMN04489727_1900</name>
</gene>
<dbReference type="AlphaFoldDB" id="A0A1H4JH11"/>
<dbReference type="Gene3D" id="3.40.50.300">
    <property type="entry name" value="P-loop containing nucleotide triphosphate hydrolases"/>
    <property type="match status" value="1"/>
</dbReference>
<dbReference type="InterPro" id="IPR011990">
    <property type="entry name" value="TPR-like_helical_dom_sf"/>
</dbReference>
<dbReference type="GO" id="GO:0043531">
    <property type="term" value="F:ADP binding"/>
    <property type="evidence" value="ECO:0007669"/>
    <property type="project" value="InterPro"/>
</dbReference>
<keyword evidence="1" id="KW-0802">TPR repeat</keyword>
<evidence type="ECO:0000313" key="3">
    <source>
        <dbReference type="EMBL" id="SEB45649.1"/>
    </source>
</evidence>
<keyword evidence="4" id="KW-1185">Reference proteome</keyword>
<evidence type="ECO:0000256" key="1">
    <source>
        <dbReference type="PROSITE-ProRule" id="PRU00339"/>
    </source>
</evidence>
<dbReference type="InterPro" id="IPR007111">
    <property type="entry name" value="NACHT_NTPase"/>
</dbReference>
<sequence>MDAETSADLILQMSKFRVRLGVSLRELEDRTGIAKSTIADALNPDRRFPNDDAVSAIVAALCQDPGYHETWMRRWWYLRGLHGAENTVTVKQSLPDKSELFVGRGAVIRRMLQSVSPDGRTAAACFALTGLAGMGKTTLAIHVAHEMYRRRTFDKVLFVNLRAVDNDPSLHAVAPNAVLEQFLRSLGVSPSKIPHDLNSKTARFRGLSRSTRLLILLDNAKDADQVKPLIADGPGCVTLITSRNRLSSLNDAVRLNIAGLRRDEAIQLLRSVQPFGDTDTSTLRQIAALLHDVPMSLAAFLVHVEGHTDWSATEHLDRLKTLLPNAAAASRDPGSAVGPAEVEAAILTQLALSYQTLSSPAQTLVCLTGLHPGHDFDDATAAALTGQPAEHARSALNELAEAHFLTAPVPGRHEPHDIVRGFAARRAIDDVSPTARRQAMQRVMTHYLNSAATALSTSGQQPSTEGVPDHDVAAAWVQTELANIVRLVRSCGASDDLHCSAHDLAAIVVPHLLQQARYRDVATLLSASLPAYADCAHTDQHAQSLNQLGQAQRRLGKTDLAISLHMRALRFYTTTRNVTGQVATLNKLGLTYRAQGRVEDAQQQHSRAAELASELGAGRETLSAFGNLGVTHDLLGDLDQALACYHEVLRLAAELDDPRSMAKARSDIGIIHVRRGHIADAIDEYRSALDILRLHPDRLAETVVLENLGIAHTKAGDPATGLTLLSRALTLREESGYVLGEAHTHHDLGLTYLALGDVEQALTHMRRVHELAASVGSTVELAFAENSLGEIAFATARFPDATTHFARALDHALTAQCLDEQARAHFGLARIPRREPTDVHADLVAGRSLIATMGVPEPPTPRVGTST</sequence>
<organism evidence="3 4">
    <name type="scientific">Amycolatopsis tolypomycina</name>
    <dbReference type="NCBI Taxonomy" id="208445"/>
    <lineage>
        <taxon>Bacteria</taxon>
        <taxon>Bacillati</taxon>
        <taxon>Actinomycetota</taxon>
        <taxon>Actinomycetes</taxon>
        <taxon>Pseudonocardiales</taxon>
        <taxon>Pseudonocardiaceae</taxon>
        <taxon>Amycolatopsis</taxon>
    </lineage>
</organism>
<dbReference type="InterPro" id="IPR019734">
    <property type="entry name" value="TPR_rpt"/>
</dbReference>
<dbReference type="PANTHER" id="PTHR47691">
    <property type="entry name" value="REGULATOR-RELATED"/>
    <property type="match status" value="1"/>
</dbReference>
<protein>
    <submittedName>
        <fullName evidence="3">Tetratricopeptide repeat-containing protein</fullName>
    </submittedName>
</protein>
<dbReference type="InterPro" id="IPR027417">
    <property type="entry name" value="P-loop_NTPase"/>
</dbReference>
<evidence type="ECO:0000259" key="2">
    <source>
        <dbReference type="Pfam" id="PF05729"/>
    </source>
</evidence>
<dbReference type="EMBL" id="FNSO01000003">
    <property type="protein sequence ID" value="SEB45649.1"/>
    <property type="molecule type" value="Genomic_DNA"/>
</dbReference>
<name>A0A1H4JH11_9PSEU</name>
<dbReference type="Gene3D" id="1.25.40.10">
    <property type="entry name" value="Tetratricopeptide repeat domain"/>
    <property type="match status" value="1"/>
</dbReference>
<accession>A0A1H4JH11</accession>
<dbReference type="SUPFAM" id="SSF48452">
    <property type="entry name" value="TPR-like"/>
    <property type="match status" value="2"/>
</dbReference>
<dbReference type="Pfam" id="PF05729">
    <property type="entry name" value="NACHT"/>
    <property type="match status" value="1"/>
</dbReference>
<dbReference type="STRING" id="208445.SAMN04489727_1900"/>
<dbReference type="PROSITE" id="PS50005">
    <property type="entry name" value="TPR"/>
    <property type="match status" value="2"/>
</dbReference>
<evidence type="ECO:0000313" key="4">
    <source>
        <dbReference type="Proteomes" id="UP000199622"/>
    </source>
</evidence>
<feature type="repeat" description="TPR" evidence="1">
    <location>
        <begin position="742"/>
        <end position="775"/>
    </location>
</feature>
<dbReference type="CDD" id="cd00093">
    <property type="entry name" value="HTH_XRE"/>
    <property type="match status" value="1"/>
</dbReference>
<dbReference type="SMART" id="SM00028">
    <property type="entry name" value="TPR"/>
    <property type="match status" value="7"/>
</dbReference>
<feature type="domain" description="NACHT" evidence="2">
    <location>
        <begin position="127"/>
        <end position="271"/>
    </location>
</feature>
<dbReference type="SUPFAM" id="SSF52540">
    <property type="entry name" value="P-loop containing nucleoside triphosphate hydrolases"/>
    <property type="match status" value="1"/>
</dbReference>
<dbReference type="Pfam" id="PF13424">
    <property type="entry name" value="TPR_12"/>
    <property type="match status" value="2"/>
</dbReference>
<reference evidence="4" key="1">
    <citation type="submission" date="2016-10" db="EMBL/GenBank/DDBJ databases">
        <authorList>
            <person name="Varghese N."/>
            <person name="Submissions S."/>
        </authorList>
    </citation>
    <scope>NUCLEOTIDE SEQUENCE [LARGE SCALE GENOMIC DNA]</scope>
    <source>
        <strain evidence="4">DSM 44544</strain>
    </source>
</reference>
<feature type="repeat" description="TPR" evidence="1">
    <location>
        <begin position="622"/>
        <end position="655"/>
    </location>
</feature>
<dbReference type="PANTHER" id="PTHR47691:SF3">
    <property type="entry name" value="HTH-TYPE TRANSCRIPTIONAL REGULATOR RV0890C-RELATED"/>
    <property type="match status" value="1"/>
</dbReference>
<dbReference type="InterPro" id="IPR001387">
    <property type="entry name" value="Cro/C1-type_HTH"/>
</dbReference>
<proteinExistence type="predicted"/>
<dbReference type="Proteomes" id="UP000199622">
    <property type="component" value="Unassembled WGS sequence"/>
</dbReference>